<feature type="compositionally biased region" description="Basic and acidic residues" evidence="5">
    <location>
        <begin position="308"/>
        <end position="317"/>
    </location>
</feature>
<dbReference type="GO" id="GO:0006364">
    <property type="term" value="P:rRNA processing"/>
    <property type="evidence" value="ECO:0007669"/>
    <property type="project" value="InterPro"/>
</dbReference>
<reference evidence="8" key="1">
    <citation type="submission" date="2020-05" db="EMBL/GenBank/DDBJ databases">
        <title>Phylogenomic resolution of chytrid fungi.</title>
        <authorList>
            <person name="Stajich J.E."/>
            <person name="Amses K."/>
            <person name="Simmons R."/>
            <person name="Seto K."/>
            <person name="Myers J."/>
            <person name="Bonds A."/>
            <person name="Quandt C.A."/>
            <person name="Barry K."/>
            <person name="Liu P."/>
            <person name="Grigoriev I."/>
            <person name="Longcore J.E."/>
            <person name="James T.Y."/>
        </authorList>
    </citation>
    <scope>NUCLEOTIDE SEQUENCE</scope>
    <source>
        <strain evidence="8">JEL0379</strain>
    </source>
</reference>
<keyword evidence="3" id="KW-0175">Coiled coil</keyword>
<sequence>MPPKKAVATKKPAATTTAAVVVGGKKKTKGGAAPPPARAPVSNVPITTDPRFSRVHSDPRFIKARKDANKIKIDSRFAGMLQSDEFGTGSSGPRIDKYGRAAKKATQGGLERFYKLDEADSDEDGEGEDEGAGEDEHEDLALGGGSDSVEADTDSEEFEYDGEFERESDKDDDEEDIAVGPVRGYDLARGGGMLESDSEEEDDDEAEGSDAEASDARDPNAIDVGPYAEEDVPTGEETHRIAVVNLDWDHVKARDLFKIFDGFKPPSGTVKSVKIYPSEFGKERLEREAREGPPKELFEDSDADGEEKELNKPLIRAEDGTEDYDNVKLRKYQLERLKYYYAVVECDSTATARSIYKECDGTEYETSANFFDLRYVPTGMTFDDPPSDVATDLPSAYVPKDFVTNALQHSKVKLTWDDDDDDRVRVTKRHFTKDDLADMDFKAYLASSSDESDDPDRDSAAAIRAKFMGILGEVREDTDVYGNKDAEGDMEITFAPGLSEKAAKLLDKKKEEEALKNETVFDAYLRKRKEKRKAKKTARKAGDGSDADSAKDSNGDDNLESSGDERAIDMDDPFFAEEFGDEFAPPKSAAKSKSKPAKSGKNKKQTEEERRAEQNARAELELLIAPTPGTSSAAAGEGRHFDAKQIMKEEKAARNKKGRKAKKGKETREGGVQDGFEINTSDPRFEALLENHNFAIDPTNPQFKKTQAMGKLLDERRKRRSNVDHALEAASAPVAAPTADAGRAEMSSLVDSVKRKSAMAMGGDGRGKRQKKNGKSA</sequence>
<comment type="caution">
    <text evidence="8">The sequence shown here is derived from an EMBL/GenBank/DDBJ whole genome shotgun (WGS) entry which is preliminary data.</text>
</comment>
<evidence type="ECO:0000313" key="9">
    <source>
        <dbReference type="Proteomes" id="UP001212152"/>
    </source>
</evidence>
<feature type="region of interest" description="Disordered" evidence="5">
    <location>
        <begin position="25"/>
        <end position="52"/>
    </location>
</feature>
<dbReference type="InterPro" id="IPR056750">
    <property type="entry name" value="RRM_ESF1"/>
</dbReference>
<dbReference type="Proteomes" id="UP001212152">
    <property type="component" value="Unassembled WGS sequence"/>
</dbReference>
<comment type="similarity">
    <text evidence="2">Belongs to the ESF1 family.</text>
</comment>
<feature type="compositionally biased region" description="Basic and acidic residues" evidence="5">
    <location>
        <begin position="540"/>
        <end position="554"/>
    </location>
</feature>
<dbReference type="Pfam" id="PF25121">
    <property type="entry name" value="RRM_ESF1"/>
    <property type="match status" value="1"/>
</dbReference>
<feature type="compositionally biased region" description="Basic and acidic residues" evidence="5">
    <location>
        <begin position="637"/>
        <end position="653"/>
    </location>
</feature>
<dbReference type="GO" id="GO:0003723">
    <property type="term" value="F:RNA binding"/>
    <property type="evidence" value="ECO:0007669"/>
    <property type="project" value="TreeGrafter"/>
</dbReference>
<evidence type="ECO:0000256" key="5">
    <source>
        <dbReference type="SAM" id="MobiDB-lite"/>
    </source>
</evidence>
<feature type="compositionally biased region" description="Basic residues" evidence="5">
    <location>
        <begin position="768"/>
        <end position="777"/>
    </location>
</feature>
<dbReference type="AlphaFoldDB" id="A0AAD5TQ71"/>
<evidence type="ECO:0000259" key="6">
    <source>
        <dbReference type="Pfam" id="PF08159"/>
    </source>
</evidence>
<keyword evidence="4" id="KW-0539">Nucleus</keyword>
<feature type="domain" description="NUC153" evidence="6">
    <location>
        <begin position="682"/>
        <end position="709"/>
    </location>
</feature>
<evidence type="ECO:0000259" key="7">
    <source>
        <dbReference type="Pfam" id="PF25121"/>
    </source>
</evidence>
<evidence type="ECO:0000256" key="2">
    <source>
        <dbReference type="ARBA" id="ARBA00009087"/>
    </source>
</evidence>
<feature type="compositionally biased region" description="Basic residues" evidence="5">
    <location>
        <begin position="654"/>
        <end position="663"/>
    </location>
</feature>
<feature type="compositionally biased region" description="Basic and acidic residues" evidence="5">
    <location>
        <begin position="284"/>
        <end position="298"/>
    </location>
</feature>
<evidence type="ECO:0000256" key="3">
    <source>
        <dbReference type="ARBA" id="ARBA00023054"/>
    </source>
</evidence>
<dbReference type="InterPro" id="IPR012580">
    <property type="entry name" value="NUC153"/>
</dbReference>
<comment type="subcellular location">
    <subcellularLocation>
        <location evidence="1">Nucleus</location>
        <location evidence="1">Nucleolus</location>
    </subcellularLocation>
</comment>
<dbReference type="EMBL" id="JADGJQ010000007">
    <property type="protein sequence ID" value="KAJ3183060.1"/>
    <property type="molecule type" value="Genomic_DNA"/>
</dbReference>
<protein>
    <submittedName>
        <fullName evidence="8">Pre-rRNA-processing protein esf1</fullName>
    </submittedName>
</protein>
<dbReference type="GO" id="GO:0005730">
    <property type="term" value="C:nucleolus"/>
    <property type="evidence" value="ECO:0007669"/>
    <property type="project" value="UniProtKB-SubCell"/>
</dbReference>
<feature type="compositionally biased region" description="Acidic residues" evidence="5">
    <location>
        <begin position="196"/>
        <end position="213"/>
    </location>
</feature>
<feature type="compositionally biased region" description="Basic residues" evidence="5">
    <location>
        <begin position="590"/>
        <end position="603"/>
    </location>
</feature>
<feature type="region of interest" description="Disordered" evidence="5">
    <location>
        <begin position="530"/>
        <end position="678"/>
    </location>
</feature>
<feature type="region of interest" description="Disordered" evidence="5">
    <location>
        <begin position="717"/>
        <end position="777"/>
    </location>
</feature>
<dbReference type="PANTHER" id="PTHR12202:SF0">
    <property type="entry name" value="ESF1 HOMOLOG"/>
    <property type="match status" value="1"/>
</dbReference>
<feature type="compositionally biased region" description="Basic and acidic residues" evidence="5">
    <location>
        <begin position="604"/>
        <end position="620"/>
    </location>
</feature>
<dbReference type="Pfam" id="PF08159">
    <property type="entry name" value="NUC153"/>
    <property type="match status" value="1"/>
</dbReference>
<feature type="compositionally biased region" description="Acidic residues" evidence="5">
    <location>
        <begin position="119"/>
        <end position="138"/>
    </location>
</feature>
<accession>A0AAD5TQ71</accession>
<dbReference type="PANTHER" id="PTHR12202">
    <property type="entry name" value="ESF1 HOMOLOG"/>
    <property type="match status" value="1"/>
</dbReference>
<dbReference type="InterPro" id="IPR039754">
    <property type="entry name" value="Esf1"/>
</dbReference>
<feature type="region of interest" description="Disordered" evidence="5">
    <location>
        <begin position="284"/>
        <end position="317"/>
    </location>
</feature>
<evidence type="ECO:0000256" key="1">
    <source>
        <dbReference type="ARBA" id="ARBA00004604"/>
    </source>
</evidence>
<evidence type="ECO:0000313" key="8">
    <source>
        <dbReference type="EMBL" id="KAJ3183060.1"/>
    </source>
</evidence>
<keyword evidence="9" id="KW-1185">Reference proteome</keyword>
<feature type="compositionally biased region" description="Basic and acidic residues" evidence="5">
    <location>
        <begin position="717"/>
        <end position="727"/>
    </location>
</feature>
<name>A0AAD5TQ71_9FUNG</name>
<feature type="compositionally biased region" description="Acidic residues" evidence="5">
    <location>
        <begin position="149"/>
        <end position="162"/>
    </location>
</feature>
<organism evidence="8 9">
    <name type="scientific">Geranomyces variabilis</name>
    <dbReference type="NCBI Taxonomy" id="109894"/>
    <lineage>
        <taxon>Eukaryota</taxon>
        <taxon>Fungi</taxon>
        <taxon>Fungi incertae sedis</taxon>
        <taxon>Chytridiomycota</taxon>
        <taxon>Chytridiomycota incertae sedis</taxon>
        <taxon>Chytridiomycetes</taxon>
        <taxon>Spizellomycetales</taxon>
        <taxon>Powellomycetaceae</taxon>
        <taxon>Geranomyces</taxon>
    </lineage>
</organism>
<proteinExistence type="inferred from homology"/>
<feature type="compositionally biased region" description="Basic residues" evidence="5">
    <location>
        <begin position="530"/>
        <end position="539"/>
    </location>
</feature>
<feature type="compositionally biased region" description="Low complexity" evidence="5">
    <location>
        <begin position="728"/>
        <end position="741"/>
    </location>
</feature>
<evidence type="ECO:0000256" key="4">
    <source>
        <dbReference type="ARBA" id="ARBA00023242"/>
    </source>
</evidence>
<feature type="compositionally biased region" description="Acidic residues" evidence="5">
    <location>
        <begin position="570"/>
        <end position="581"/>
    </location>
</feature>
<feature type="region of interest" description="Disordered" evidence="5">
    <location>
        <begin position="79"/>
        <end position="235"/>
    </location>
</feature>
<feature type="domain" description="ESF1 RRM" evidence="7">
    <location>
        <begin position="238"/>
        <end position="391"/>
    </location>
</feature>
<gene>
    <name evidence="8" type="primary">ESF1</name>
    <name evidence="8" type="ORF">HDU87_007482</name>
</gene>